<feature type="region of interest" description="Disordered" evidence="1">
    <location>
        <begin position="58"/>
        <end position="79"/>
    </location>
</feature>
<evidence type="ECO:0000313" key="2">
    <source>
        <dbReference type="EMBL" id="KUJ13675.1"/>
    </source>
</evidence>
<protein>
    <submittedName>
        <fullName evidence="2">Uncharacterized protein</fullName>
    </submittedName>
</protein>
<reference evidence="2 3" key="1">
    <citation type="submission" date="2015-10" db="EMBL/GenBank/DDBJ databases">
        <title>Full genome of DAOMC 229536 Phialocephala scopiformis, a fungal endophyte of spruce producing the potent anti-insectan compound rugulosin.</title>
        <authorList>
            <consortium name="DOE Joint Genome Institute"/>
            <person name="Walker A.K."/>
            <person name="Frasz S.L."/>
            <person name="Seifert K.A."/>
            <person name="Miller J.D."/>
            <person name="Mondo S.J."/>
            <person name="Labutti K."/>
            <person name="Lipzen A."/>
            <person name="Dockter R."/>
            <person name="Kennedy M."/>
            <person name="Grigoriev I.V."/>
            <person name="Spatafora J.W."/>
        </authorList>
    </citation>
    <scope>NUCLEOTIDE SEQUENCE [LARGE SCALE GENOMIC DNA]</scope>
    <source>
        <strain evidence="2 3">CBS 120377</strain>
    </source>
</reference>
<evidence type="ECO:0000256" key="1">
    <source>
        <dbReference type="SAM" id="MobiDB-lite"/>
    </source>
</evidence>
<dbReference type="InParanoid" id="A0A194X0F3"/>
<dbReference type="KEGG" id="psco:LY89DRAFT_752783"/>
<dbReference type="RefSeq" id="XP_018068030.1">
    <property type="nucleotide sequence ID" value="XM_018221257.1"/>
</dbReference>
<organism evidence="2 3">
    <name type="scientific">Mollisia scopiformis</name>
    <name type="common">Conifer needle endophyte fungus</name>
    <name type="synonym">Phialocephala scopiformis</name>
    <dbReference type="NCBI Taxonomy" id="149040"/>
    <lineage>
        <taxon>Eukaryota</taxon>
        <taxon>Fungi</taxon>
        <taxon>Dikarya</taxon>
        <taxon>Ascomycota</taxon>
        <taxon>Pezizomycotina</taxon>
        <taxon>Leotiomycetes</taxon>
        <taxon>Helotiales</taxon>
        <taxon>Mollisiaceae</taxon>
        <taxon>Mollisia</taxon>
    </lineage>
</organism>
<sequence length="316" mass="35544">MRTHERHVKHGHRDILLQAPRKKKSKKKSRKSKSKKNSRKFKTNVEAIKSKIAVANNAIHPPQVLNNPAQEPSRKNKSRPLDLAKKIAKYLFPQWYTCHWLIKQLDLAQKEMRYLFGRVGKFETEQQTRVHGIRLDRQYRVVNGIIPAPLSLELDWEHDEEVMDVEEGRAVCEGGYEATELTSEIRFLKKQLVVEAALSGAVMLRLERFGGHMGLEGGDLSCRIGDTTTSKYLAEVEPDSKLAAVAARSFLADIVTGEFLALDKDLSPEPKDAEAYWQTSNPVPTLIVEVLFAGLPRPSNDLDTLRGAINVGSVAT</sequence>
<gene>
    <name evidence="2" type="ORF">LY89DRAFT_752783</name>
</gene>
<feature type="compositionally biased region" description="Basic residues" evidence="1">
    <location>
        <begin position="1"/>
        <end position="12"/>
    </location>
</feature>
<keyword evidence="3" id="KW-1185">Reference proteome</keyword>
<dbReference type="Proteomes" id="UP000070700">
    <property type="component" value="Unassembled WGS sequence"/>
</dbReference>
<accession>A0A194X0F3</accession>
<dbReference type="GeneID" id="28830983"/>
<proteinExistence type="predicted"/>
<feature type="region of interest" description="Disordered" evidence="1">
    <location>
        <begin position="1"/>
        <end position="43"/>
    </location>
</feature>
<dbReference type="EMBL" id="KQ947421">
    <property type="protein sequence ID" value="KUJ13675.1"/>
    <property type="molecule type" value="Genomic_DNA"/>
</dbReference>
<feature type="compositionally biased region" description="Basic residues" evidence="1">
    <location>
        <begin position="20"/>
        <end position="42"/>
    </location>
</feature>
<name>A0A194X0F3_MOLSC</name>
<evidence type="ECO:0000313" key="3">
    <source>
        <dbReference type="Proteomes" id="UP000070700"/>
    </source>
</evidence>
<dbReference type="AlphaFoldDB" id="A0A194X0F3"/>